<dbReference type="Gene3D" id="3.40.50.10440">
    <property type="entry name" value="Dihydroxyacetone kinase, domain 1"/>
    <property type="match status" value="1"/>
</dbReference>
<evidence type="ECO:0000256" key="1">
    <source>
        <dbReference type="ARBA" id="ARBA00003264"/>
    </source>
</evidence>
<dbReference type="Pfam" id="PF02733">
    <property type="entry name" value="Dak1"/>
    <property type="match status" value="1"/>
</dbReference>
<evidence type="ECO:0000256" key="10">
    <source>
        <dbReference type="ARBA" id="ARBA00048898"/>
    </source>
</evidence>
<evidence type="ECO:0000256" key="9">
    <source>
        <dbReference type="ARBA" id="ARBA00047974"/>
    </source>
</evidence>
<dbReference type="GO" id="GO:0019588">
    <property type="term" value="P:anaerobic glycerol catabolic process"/>
    <property type="evidence" value="ECO:0007669"/>
    <property type="project" value="UniProtKB-UniPathway"/>
</dbReference>
<comment type="catalytic activity">
    <reaction evidence="10">
        <text>dihydroxyacetone + ATP = dihydroxyacetone phosphate + ADP + H(+)</text>
        <dbReference type="Rhea" id="RHEA:15773"/>
        <dbReference type="ChEBI" id="CHEBI:15378"/>
        <dbReference type="ChEBI" id="CHEBI:16016"/>
        <dbReference type="ChEBI" id="CHEBI:30616"/>
        <dbReference type="ChEBI" id="CHEBI:57642"/>
        <dbReference type="ChEBI" id="CHEBI:456216"/>
        <dbReference type="EC" id="2.7.1.29"/>
    </reaction>
</comment>
<dbReference type="FunFam" id="3.40.50.10440:FF:000001">
    <property type="entry name" value="Dihydroxyacetone kinase, DhaK subunit"/>
    <property type="match status" value="1"/>
</dbReference>
<dbReference type="GO" id="GO:0005829">
    <property type="term" value="C:cytosol"/>
    <property type="evidence" value="ECO:0007669"/>
    <property type="project" value="TreeGrafter"/>
</dbReference>
<dbReference type="FunFam" id="1.25.40.340:FF:000001">
    <property type="entry name" value="Dihydroxyacetone kinase 1"/>
    <property type="match status" value="1"/>
</dbReference>
<keyword evidence="16" id="KW-1185">Reference proteome</keyword>
<keyword evidence="8" id="KW-0067">ATP-binding</keyword>
<evidence type="ECO:0000256" key="6">
    <source>
        <dbReference type="ARBA" id="ARBA00022777"/>
    </source>
</evidence>
<dbReference type="InterPro" id="IPR004006">
    <property type="entry name" value="DhaK_dom"/>
</dbReference>
<comment type="catalytic activity">
    <reaction evidence="9">
        <text>D-glyceraldehyde + ATP = D-glyceraldehyde 3-phosphate + ADP + H(+)</text>
        <dbReference type="Rhea" id="RHEA:13941"/>
        <dbReference type="ChEBI" id="CHEBI:15378"/>
        <dbReference type="ChEBI" id="CHEBI:17378"/>
        <dbReference type="ChEBI" id="CHEBI:30616"/>
        <dbReference type="ChEBI" id="CHEBI:59776"/>
        <dbReference type="ChEBI" id="CHEBI:456216"/>
        <dbReference type="EC" id="2.7.1.28"/>
    </reaction>
</comment>
<comment type="pathway">
    <text evidence="2">Polyol metabolism; glycerol fermentation; glycerone phosphate from glycerol (oxidative route): step 2/2.</text>
</comment>
<dbReference type="PROSITE" id="PS51480">
    <property type="entry name" value="DHAL"/>
    <property type="match status" value="1"/>
</dbReference>
<keyword evidence="7" id="KW-0319">Glycerol metabolism</keyword>
<dbReference type="AlphaFoldDB" id="A0A7H9B5P8"/>
<evidence type="ECO:0000256" key="4">
    <source>
        <dbReference type="ARBA" id="ARBA00022679"/>
    </source>
</evidence>
<feature type="binding site" evidence="12">
    <location>
        <position position="108"/>
    </location>
    <ligand>
        <name>substrate</name>
    </ligand>
</feature>
<dbReference type="GO" id="GO:0050354">
    <property type="term" value="F:triokinase activity"/>
    <property type="evidence" value="ECO:0007669"/>
    <property type="project" value="UniProtKB-EC"/>
</dbReference>
<dbReference type="NCBIfam" id="TIGR02361">
    <property type="entry name" value="dak_ATP"/>
    <property type="match status" value="1"/>
</dbReference>
<dbReference type="InterPro" id="IPR012734">
    <property type="entry name" value="DhaK_ATP"/>
</dbReference>
<feature type="active site" description="Tele-hemiaminal-histidine intermediate" evidence="11">
    <location>
        <position position="225"/>
    </location>
</feature>
<dbReference type="GO" id="GO:0005524">
    <property type="term" value="F:ATP binding"/>
    <property type="evidence" value="ECO:0007669"/>
    <property type="project" value="UniProtKB-KW"/>
</dbReference>
<evidence type="ECO:0000313" key="16">
    <source>
        <dbReference type="Proteomes" id="UP000509704"/>
    </source>
</evidence>
<evidence type="ECO:0000256" key="5">
    <source>
        <dbReference type="ARBA" id="ARBA00022741"/>
    </source>
</evidence>
<accession>A0A7H9B5P8</accession>
<dbReference type="Proteomes" id="UP000509704">
    <property type="component" value="Chromosome 5"/>
</dbReference>
<comment type="similarity">
    <text evidence="3">Belongs to the dihydroxyacetone kinase (DAK) family.</text>
</comment>
<dbReference type="PROSITE" id="PS51481">
    <property type="entry name" value="DHAK"/>
    <property type="match status" value="1"/>
</dbReference>
<feature type="domain" description="DhaK" evidence="14">
    <location>
        <begin position="12"/>
        <end position="358"/>
    </location>
</feature>
<dbReference type="Pfam" id="PF02734">
    <property type="entry name" value="Dak2"/>
    <property type="match status" value="1"/>
</dbReference>
<dbReference type="PANTHER" id="PTHR28629:SF14">
    <property type="entry name" value="DIHYDROXYACETONE KINASE 1"/>
    <property type="match status" value="1"/>
</dbReference>
<dbReference type="Gene3D" id="1.25.40.340">
    <property type="match status" value="1"/>
</dbReference>
<evidence type="ECO:0000259" key="13">
    <source>
        <dbReference type="PROSITE" id="PS51480"/>
    </source>
</evidence>
<evidence type="ECO:0000256" key="7">
    <source>
        <dbReference type="ARBA" id="ARBA00022798"/>
    </source>
</evidence>
<evidence type="ECO:0000256" key="12">
    <source>
        <dbReference type="PIRSR" id="PIRSR612734-2"/>
    </source>
</evidence>
<evidence type="ECO:0000313" key="15">
    <source>
        <dbReference type="EMBL" id="QLG73092.1"/>
    </source>
</evidence>
<evidence type="ECO:0000256" key="2">
    <source>
        <dbReference type="ARBA" id="ARBA00004778"/>
    </source>
</evidence>
<dbReference type="EMBL" id="CP058608">
    <property type="protein sequence ID" value="QLG73092.1"/>
    <property type="molecule type" value="Genomic_DNA"/>
</dbReference>
<name>A0A7H9B5P8_ZYGMR</name>
<proteinExistence type="inferred from homology"/>
<dbReference type="GO" id="GO:0061610">
    <property type="term" value="P:glycerol to glycerone phosphate metabolic process"/>
    <property type="evidence" value="ECO:0007669"/>
    <property type="project" value="UniProtKB-ARBA"/>
</dbReference>
<dbReference type="InterPro" id="IPR050861">
    <property type="entry name" value="Dihydroxyacetone_Kinase"/>
</dbReference>
<evidence type="ECO:0008006" key="17">
    <source>
        <dbReference type="Google" id="ProtNLM"/>
    </source>
</evidence>
<dbReference type="Gene3D" id="3.30.1180.20">
    <property type="entry name" value="Dihydroxyacetone kinase, domain 2"/>
    <property type="match status" value="1"/>
</dbReference>
<dbReference type="RefSeq" id="XP_037144819.1">
    <property type="nucleotide sequence ID" value="XM_037288924.1"/>
</dbReference>
<evidence type="ECO:0000256" key="11">
    <source>
        <dbReference type="PIRSR" id="PIRSR612734-1"/>
    </source>
</evidence>
<dbReference type="SUPFAM" id="SSF82549">
    <property type="entry name" value="DAK1/DegV-like"/>
    <property type="match status" value="1"/>
</dbReference>
<dbReference type="GeneID" id="59236834"/>
<dbReference type="SMART" id="SM01120">
    <property type="entry name" value="Dak2"/>
    <property type="match status" value="1"/>
</dbReference>
<comment type="function">
    <text evidence="1">Catalyzes both the phosphorylation of dihydroxyacetone and of glyceraldehyde.</text>
</comment>
<feature type="binding site" evidence="12">
    <location>
        <position position="113"/>
    </location>
    <ligand>
        <name>substrate</name>
    </ligand>
</feature>
<dbReference type="InterPro" id="IPR004007">
    <property type="entry name" value="DhaL_dom"/>
</dbReference>
<dbReference type="PANTHER" id="PTHR28629">
    <property type="entry name" value="TRIOKINASE/FMN CYCLASE"/>
    <property type="match status" value="1"/>
</dbReference>
<sequence length="589" mass="62867">MSEAELNVKSFEIDDALEASLKGFALANPSITLVPEEKFLFRKTDKKKVALISGGGCGHEPVHAGYVGKGMLGGAVCGDIFASPSTKQIVKGVRIVNENASGVLLIVKNYTGDVLHFGLSSERARVLDIDCGMAVVGDDVAVGREKGGKVGRRALAGTVLVHKIVGAFAEEYSSKYGVKGCEKVANIITDSLVTIGSSLDHCKVPGRKFESELTENQMELGMGIHNEPGVKVLEPIPSTEELISKYMLPKLLDPNDKDRYFVDFNQDDEVVLLINNLGGVSNLIISAIVSKTTDLLKKEYNITPVQTIAGTLMTSFNADGFSITLLNASKASRELKKEFSNVENVLDLLNAPTDAPAWPLSANTDTQGPKFDENILKNEIEVKDAGAYDYDALCKWMKAGAEQVIKSEPHITSLDSKVGDGDCGYTLVAGVKGITENLDRISKESLSEATAQIADFIESSMGGTSGGLYSILVSGISHGLIDICKNAKEPVTPEIASKAFEIGLNTLYKYTKARPGASTMVDALDPFVKEFARSKDYNKAVEAADKGAKSTAHSEAAFGRASYVGDSSNIEDPGAIGIVEFMKGVQSVL</sequence>
<dbReference type="UniPathway" id="UPA00617">
    <property type="reaction ID" value="UER00669"/>
</dbReference>
<evidence type="ECO:0000259" key="14">
    <source>
        <dbReference type="PROSITE" id="PS51481"/>
    </source>
</evidence>
<evidence type="ECO:0000256" key="8">
    <source>
        <dbReference type="ARBA" id="ARBA00022840"/>
    </source>
</evidence>
<feature type="binding site" evidence="12">
    <location>
        <begin position="56"/>
        <end position="59"/>
    </location>
    <ligand>
        <name>substrate</name>
    </ligand>
</feature>
<reference evidence="15 16" key="1">
    <citation type="submission" date="2020-07" db="EMBL/GenBank/DDBJ databases">
        <title>The yeast mating-type switching endonuclease HO is a domesticated member of an unorthodox homing genetic element family.</title>
        <authorList>
            <person name="Coughlan A.Y."/>
            <person name="Lombardi L."/>
            <person name="Braun-Galleani S."/>
            <person name="Martos A.R."/>
            <person name="Galeote V."/>
            <person name="Bigey F."/>
            <person name="Dequin S."/>
            <person name="Byrne K.P."/>
            <person name="Wolfe K.H."/>
        </authorList>
    </citation>
    <scope>NUCLEOTIDE SEQUENCE [LARGE SCALE GENOMIC DNA]</scope>
    <source>
        <strain evidence="15 16">NRRL Y-6702</strain>
    </source>
</reference>
<dbReference type="KEGG" id="zmk:HG535_0E01760"/>
<dbReference type="SUPFAM" id="SSF101473">
    <property type="entry name" value="DhaL-like"/>
    <property type="match status" value="1"/>
</dbReference>
<dbReference type="OrthoDB" id="1724672at2759"/>
<feature type="domain" description="DhaL" evidence="13">
    <location>
        <begin position="391"/>
        <end position="587"/>
    </location>
</feature>
<keyword evidence="6" id="KW-0418">Kinase</keyword>
<evidence type="ECO:0000256" key="3">
    <source>
        <dbReference type="ARBA" id="ARBA00008757"/>
    </source>
</evidence>
<dbReference type="InterPro" id="IPR036117">
    <property type="entry name" value="DhaL_dom_sf"/>
</dbReference>
<dbReference type="FunFam" id="3.30.1180.20:FF:000001">
    <property type="entry name" value="Dihydroxyacetone kinase 1"/>
    <property type="match status" value="1"/>
</dbReference>
<organism evidence="15 16">
    <name type="scientific">Zygotorulaspora mrakii</name>
    <name type="common">Zygosaccharomyces mrakii</name>
    <dbReference type="NCBI Taxonomy" id="42260"/>
    <lineage>
        <taxon>Eukaryota</taxon>
        <taxon>Fungi</taxon>
        <taxon>Dikarya</taxon>
        <taxon>Ascomycota</taxon>
        <taxon>Saccharomycotina</taxon>
        <taxon>Saccharomycetes</taxon>
        <taxon>Saccharomycetales</taxon>
        <taxon>Saccharomycetaceae</taxon>
        <taxon>Zygotorulaspora</taxon>
    </lineage>
</organism>
<keyword evidence="4" id="KW-0808">Transferase</keyword>
<keyword evidence="5" id="KW-0547">Nucleotide-binding</keyword>
<protein>
    <recommendedName>
        <fullName evidence="17">Dihydroxyacetone kinase</fullName>
    </recommendedName>
</protein>
<gene>
    <name evidence="15" type="ORF">HG535_0E01760</name>
</gene>
<dbReference type="GO" id="GO:0004371">
    <property type="term" value="F:glycerone kinase activity"/>
    <property type="evidence" value="ECO:0007669"/>
    <property type="project" value="UniProtKB-EC"/>
</dbReference>